<evidence type="ECO:0000256" key="11">
    <source>
        <dbReference type="SAM" id="Phobius"/>
    </source>
</evidence>
<name>A0A8J6B480_ELECQ</name>
<dbReference type="InterPro" id="IPR009792">
    <property type="entry name" value="TMEM242"/>
</dbReference>
<evidence type="ECO:0000256" key="9">
    <source>
        <dbReference type="ARBA" id="ARBA00045905"/>
    </source>
</evidence>
<protein>
    <recommendedName>
        <fullName evidence="3">Transmembrane protein 242</fullName>
    </recommendedName>
</protein>
<evidence type="ECO:0000256" key="1">
    <source>
        <dbReference type="ARBA" id="ARBA00004448"/>
    </source>
</evidence>
<keyword evidence="5" id="KW-0999">Mitochondrion inner membrane</keyword>
<comment type="function">
    <text evidence="9">Scaffold protein that participates in the c-ring assembly of mitochondrial ATP synthase (F(1)F(0) ATP synthase or complex V) by facilitating the membrane insertion and oligomer formation of the subunit c/ATP5MC3. Participates in the incorporation of the c-ring into vestigial complexes. Additionally influences the incorporation of subunits MT-ATP6, MT-ATP8, ATP5MJ, and ATP5MK in the ATP synthase.</text>
</comment>
<evidence type="ECO:0000313" key="12">
    <source>
        <dbReference type="EMBL" id="KAG9463817.1"/>
    </source>
</evidence>
<keyword evidence="8 11" id="KW-0472">Membrane</keyword>
<reference evidence="12" key="1">
    <citation type="thesis" date="2020" institute="ProQuest LLC" country="789 East Eisenhower Parkway, Ann Arbor, MI, USA">
        <title>Comparative Genomics and Chromosome Evolution.</title>
        <authorList>
            <person name="Mudd A.B."/>
        </authorList>
    </citation>
    <scope>NUCLEOTIDE SEQUENCE</scope>
    <source>
        <strain evidence="12">HN-11 Male</strain>
        <tissue evidence="12">Kidney and liver</tissue>
    </source>
</reference>
<keyword evidence="6 11" id="KW-1133">Transmembrane helix</keyword>
<evidence type="ECO:0000256" key="2">
    <source>
        <dbReference type="ARBA" id="ARBA00007570"/>
    </source>
</evidence>
<evidence type="ECO:0000256" key="4">
    <source>
        <dbReference type="ARBA" id="ARBA00022692"/>
    </source>
</evidence>
<proteinExistence type="inferred from homology"/>
<accession>A0A8J6B480</accession>
<dbReference type="AlphaFoldDB" id="A0A8J6B480"/>
<dbReference type="PANTHER" id="PTHR13141:SF4">
    <property type="entry name" value="TRANSMEMBRANE PROTEIN 242"/>
    <property type="match status" value="1"/>
</dbReference>
<evidence type="ECO:0000256" key="8">
    <source>
        <dbReference type="ARBA" id="ARBA00023136"/>
    </source>
</evidence>
<dbReference type="Pfam" id="PF07096">
    <property type="entry name" value="DUF1358"/>
    <property type="match status" value="1"/>
</dbReference>
<comment type="similarity">
    <text evidence="2">Belongs to the TMEM242 family.</text>
</comment>
<evidence type="ECO:0000313" key="13">
    <source>
        <dbReference type="Proteomes" id="UP000770717"/>
    </source>
</evidence>
<comment type="subcellular location">
    <subcellularLocation>
        <location evidence="1">Mitochondrion inner membrane</location>
        <topology evidence="1">Multi-pass membrane protein</topology>
    </subcellularLocation>
</comment>
<evidence type="ECO:0000256" key="3">
    <source>
        <dbReference type="ARBA" id="ARBA00013934"/>
    </source>
</evidence>
<evidence type="ECO:0000256" key="6">
    <source>
        <dbReference type="ARBA" id="ARBA00022989"/>
    </source>
</evidence>
<organism evidence="12 13">
    <name type="scientific">Eleutherodactylus coqui</name>
    <name type="common">Puerto Rican coqui</name>
    <dbReference type="NCBI Taxonomy" id="57060"/>
    <lineage>
        <taxon>Eukaryota</taxon>
        <taxon>Metazoa</taxon>
        <taxon>Chordata</taxon>
        <taxon>Craniata</taxon>
        <taxon>Vertebrata</taxon>
        <taxon>Euteleostomi</taxon>
        <taxon>Amphibia</taxon>
        <taxon>Batrachia</taxon>
        <taxon>Anura</taxon>
        <taxon>Neobatrachia</taxon>
        <taxon>Hyloidea</taxon>
        <taxon>Eleutherodactylidae</taxon>
        <taxon>Eleutherodactylinae</taxon>
        <taxon>Eleutherodactylus</taxon>
        <taxon>Eleutherodactylus</taxon>
    </lineage>
</organism>
<dbReference type="PANTHER" id="PTHR13141">
    <property type="entry name" value="TRANSMEMBRANE PROTEIN 242"/>
    <property type="match status" value="1"/>
</dbReference>
<evidence type="ECO:0000256" key="10">
    <source>
        <dbReference type="SAM" id="MobiDB-lite"/>
    </source>
</evidence>
<gene>
    <name evidence="12" type="ORF">GDO78_021021</name>
</gene>
<keyword evidence="4 11" id="KW-0812">Transmembrane</keyword>
<keyword evidence="13" id="KW-1185">Reference proteome</keyword>
<feature type="region of interest" description="Disordered" evidence="10">
    <location>
        <begin position="1"/>
        <end position="23"/>
    </location>
</feature>
<evidence type="ECO:0000256" key="7">
    <source>
        <dbReference type="ARBA" id="ARBA00023128"/>
    </source>
</evidence>
<dbReference type="Proteomes" id="UP000770717">
    <property type="component" value="Unassembled WGS sequence"/>
</dbReference>
<evidence type="ECO:0000256" key="5">
    <source>
        <dbReference type="ARBA" id="ARBA00022792"/>
    </source>
</evidence>
<dbReference type="OrthoDB" id="2378895at2759"/>
<keyword evidence="7" id="KW-0496">Mitochondrion</keyword>
<comment type="caution">
    <text evidence="12">The sequence shown here is derived from an EMBL/GenBank/DDBJ whole genome shotgun (WGS) entry which is preliminary data.</text>
</comment>
<sequence>MRRSEDNGGGRAPALGPHTEEATREDKLLLAKGGIFLGTVATAGMLAGFGTTLSVAKKRDPSWFNKELWSAQTVFLFLIATVPDSTQHVYFGP</sequence>
<dbReference type="GO" id="GO:0005743">
    <property type="term" value="C:mitochondrial inner membrane"/>
    <property type="evidence" value="ECO:0007669"/>
    <property type="project" value="UniProtKB-SubCell"/>
</dbReference>
<dbReference type="EMBL" id="WNTK01005835">
    <property type="protein sequence ID" value="KAG9463817.1"/>
    <property type="molecule type" value="Genomic_DNA"/>
</dbReference>
<feature type="transmembrane region" description="Helical" evidence="11">
    <location>
        <begin position="35"/>
        <end position="56"/>
    </location>
</feature>